<evidence type="ECO:0000313" key="3">
    <source>
        <dbReference type="Proteomes" id="UP001560293"/>
    </source>
</evidence>
<organism evidence="2 3">
    <name type="scientific">Dietzia cinnamea</name>
    <dbReference type="NCBI Taxonomy" id="321318"/>
    <lineage>
        <taxon>Bacteria</taxon>
        <taxon>Bacillati</taxon>
        <taxon>Actinomycetota</taxon>
        <taxon>Actinomycetes</taxon>
        <taxon>Mycobacteriales</taxon>
        <taxon>Dietziaceae</taxon>
        <taxon>Dietzia</taxon>
    </lineage>
</organism>
<evidence type="ECO:0000313" key="2">
    <source>
        <dbReference type="EMBL" id="MEX6465086.1"/>
    </source>
</evidence>
<accession>A0ABV3YMP7</accession>
<keyword evidence="1" id="KW-0472">Membrane</keyword>
<keyword evidence="1" id="KW-0812">Transmembrane</keyword>
<feature type="transmembrane region" description="Helical" evidence="1">
    <location>
        <begin position="20"/>
        <end position="37"/>
    </location>
</feature>
<sequence>MAARLTRSGRRRKVKIPETWPWATAIVAVFNTIAAIPKPA</sequence>
<dbReference type="Proteomes" id="UP001560293">
    <property type="component" value="Unassembled WGS sequence"/>
</dbReference>
<keyword evidence="1" id="KW-1133">Transmembrane helix</keyword>
<evidence type="ECO:0000256" key="1">
    <source>
        <dbReference type="SAM" id="Phobius"/>
    </source>
</evidence>
<keyword evidence="3" id="KW-1185">Reference proteome</keyword>
<comment type="caution">
    <text evidence="2">The sequence shown here is derived from an EMBL/GenBank/DDBJ whole genome shotgun (WGS) entry which is preliminary data.</text>
</comment>
<name>A0ABV3YMP7_9ACTN</name>
<gene>
    <name evidence="2" type="ORF">AB6N35_12225</name>
</gene>
<reference evidence="3" key="1">
    <citation type="submission" date="2024-07" db="EMBL/GenBank/DDBJ databases">
        <title>Pseudomonas strain that inhibits Aeromonas fish pathogens.</title>
        <authorList>
            <person name="Wildschutte H."/>
        </authorList>
    </citation>
    <scope>NUCLEOTIDE SEQUENCE [LARGE SCALE GENOMIC DNA]</scope>
    <source>
        <strain evidence="3">n60</strain>
    </source>
</reference>
<evidence type="ECO:0008006" key="4">
    <source>
        <dbReference type="Google" id="ProtNLM"/>
    </source>
</evidence>
<proteinExistence type="predicted"/>
<dbReference type="EMBL" id="JBFTEZ010000002">
    <property type="protein sequence ID" value="MEX6465086.1"/>
    <property type="molecule type" value="Genomic_DNA"/>
</dbReference>
<protein>
    <recommendedName>
        <fullName evidence="4">Transposase</fullName>
    </recommendedName>
</protein>